<reference evidence="2 3" key="1">
    <citation type="journal article" date="2013" name="Front. Plant Sci.">
        <title>The Reference Genome of the Halophytic Plant Eutrema salsugineum.</title>
        <authorList>
            <person name="Yang R."/>
            <person name="Jarvis D.E."/>
            <person name="Chen H."/>
            <person name="Beilstein M.A."/>
            <person name="Grimwood J."/>
            <person name="Jenkins J."/>
            <person name="Shu S."/>
            <person name="Prochnik S."/>
            <person name="Xin M."/>
            <person name="Ma C."/>
            <person name="Schmutz J."/>
            <person name="Wing R.A."/>
            <person name="Mitchell-Olds T."/>
            <person name="Schumaker K.S."/>
            <person name="Wang X."/>
        </authorList>
    </citation>
    <scope>NUCLEOTIDE SEQUENCE [LARGE SCALE GENOMIC DNA]</scope>
</reference>
<dbReference type="OrthoDB" id="1029957at2759"/>
<feature type="chain" id="PRO_5004722202" description="Prolamin-like domain-containing protein" evidence="1">
    <location>
        <begin position="27"/>
        <end position="101"/>
    </location>
</feature>
<dbReference type="OMA" id="CLNVKYV"/>
<dbReference type="KEGG" id="eus:EUTSA_v10006373mg"/>
<accession>V4LW78</accession>
<evidence type="ECO:0000313" key="2">
    <source>
        <dbReference type="EMBL" id="ESQ44143.1"/>
    </source>
</evidence>
<sequence>MNQKQTTVMFFLLALISALVFRQSKALVGHENCETTAIDNVPGCYDALRLASDSDFRWLSKDCCQAVSTFLDPCFLVCYPGKSYPIHFFQSACSLKFPGSN</sequence>
<evidence type="ECO:0008006" key="4">
    <source>
        <dbReference type="Google" id="ProtNLM"/>
    </source>
</evidence>
<evidence type="ECO:0000256" key="1">
    <source>
        <dbReference type="SAM" id="SignalP"/>
    </source>
</evidence>
<organism evidence="2 3">
    <name type="scientific">Eutrema salsugineum</name>
    <name type="common">Saltwater cress</name>
    <name type="synonym">Sisymbrium salsugineum</name>
    <dbReference type="NCBI Taxonomy" id="72664"/>
    <lineage>
        <taxon>Eukaryota</taxon>
        <taxon>Viridiplantae</taxon>
        <taxon>Streptophyta</taxon>
        <taxon>Embryophyta</taxon>
        <taxon>Tracheophyta</taxon>
        <taxon>Spermatophyta</taxon>
        <taxon>Magnoliopsida</taxon>
        <taxon>eudicotyledons</taxon>
        <taxon>Gunneridae</taxon>
        <taxon>Pentapetalae</taxon>
        <taxon>rosids</taxon>
        <taxon>malvids</taxon>
        <taxon>Brassicales</taxon>
        <taxon>Brassicaceae</taxon>
        <taxon>Eutremeae</taxon>
        <taxon>Eutrema</taxon>
    </lineage>
</organism>
<feature type="signal peptide" evidence="1">
    <location>
        <begin position="1"/>
        <end position="26"/>
    </location>
</feature>
<name>V4LW78_EUTSA</name>
<proteinExistence type="predicted"/>
<evidence type="ECO:0000313" key="3">
    <source>
        <dbReference type="Proteomes" id="UP000030689"/>
    </source>
</evidence>
<dbReference type="AlphaFoldDB" id="V4LW78"/>
<protein>
    <recommendedName>
        <fullName evidence="4">Prolamin-like domain-containing protein</fullName>
    </recommendedName>
</protein>
<dbReference type="Gramene" id="ESQ44143">
    <property type="protein sequence ID" value="ESQ44143"/>
    <property type="gene ID" value="EUTSA_v10006373mg"/>
</dbReference>
<keyword evidence="1" id="KW-0732">Signal</keyword>
<dbReference type="EMBL" id="KI517455">
    <property type="protein sequence ID" value="ESQ44143.1"/>
    <property type="molecule type" value="Genomic_DNA"/>
</dbReference>
<gene>
    <name evidence="2" type="ORF">EUTSA_v10006373mg</name>
</gene>
<dbReference type="Proteomes" id="UP000030689">
    <property type="component" value="Unassembled WGS sequence"/>
</dbReference>
<keyword evidence="3" id="KW-1185">Reference proteome</keyword>